<dbReference type="InterPro" id="IPR037213">
    <property type="entry name" value="Run_dom_sf"/>
</dbReference>
<keyword evidence="15" id="KW-0325">Glycoprotein</keyword>
<dbReference type="Pfam" id="PF14670">
    <property type="entry name" value="FXa_inhibition"/>
    <property type="match status" value="4"/>
</dbReference>
<comment type="subcellular location">
    <subcellularLocation>
        <location evidence="2">Membrane</location>
    </subcellularLocation>
    <subcellularLocation>
        <location evidence="1 18">Nucleus</location>
    </subcellularLocation>
    <subcellularLocation>
        <location evidence="3">Secreted</location>
    </subcellularLocation>
</comment>
<dbReference type="PROSITE" id="PS50039">
    <property type="entry name" value="FORK_HEAD_3"/>
    <property type="match status" value="1"/>
</dbReference>
<feature type="compositionally biased region" description="Basic and acidic residues" evidence="19">
    <location>
        <begin position="1225"/>
        <end position="1234"/>
    </location>
</feature>
<comment type="caution">
    <text evidence="17">Lacks conserved residue(s) required for the propagation of feature annotation.</text>
</comment>
<dbReference type="SMART" id="SM00799">
    <property type="entry name" value="DENN"/>
    <property type="match status" value="1"/>
</dbReference>
<feature type="domain" description="RUN" evidence="25">
    <location>
        <begin position="803"/>
        <end position="924"/>
    </location>
</feature>
<dbReference type="FunFam" id="2.10.25.10:FF:000199">
    <property type="entry name" value="signal peptide, CUB and EGF-like domain-containing protein 2 isoform X2"/>
    <property type="match status" value="1"/>
</dbReference>
<dbReference type="GO" id="GO:0043565">
    <property type="term" value="F:sequence-specific DNA binding"/>
    <property type="evidence" value="ECO:0007669"/>
    <property type="project" value="InterPro"/>
</dbReference>
<dbReference type="InterPro" id="IPR036388">
    <property type="entry name" value="WH-like_DNA-bd_sf"/>
</dbReference>
<dbReference type="SUPFAM" id="SSF140741">
    <property type="entry name" value="RUN domain-like"/>
    <property type="match status" value="1"/>
</dbReference>
<proteinExistence type="inferred from homology"/>
<dbReference type="GO" id="GO:0005576">
    <property type="term" value="C:extracellular region"/>
    <property type="evidence" value="ECO:0007669"/>
    <property type="project" value="UniProtKB-SubCell"/>
</dbReference>
<dbReference type="Gene3D" id="2.60.60.20">
    <property type="entry name" value="PLAT/LH2 domain"/>
    <property type="match status" value="1"/>
</dbReference>
<dbReference type="FunFam" id="1.20.58.900:FF:000007">
    <property type="entry name" value="DENN domain-containing protein 5B"/>
    <property type="match status" value="1"/>
</dbReference>
<evidence type="ECO:0000256" key="14">
    <source>
        <dbReference type="ARBA" id="ARBA00023157"/>
    </source>
</evidence>
<dbReference type="Pfam" id="PF07645">
    <property type="entry name" value="EGF_CA"/>
    <property type="match status" value="1"/>
</dbReference>
<dbReference type="Gene3D" id="2.10.25.10">
    <property type="entry name" value="Laminin"/>
    <property type="match status" value="9"/>
</dbReference>
<dbReference type="InterPro" id="IPR043153">
    <property type="entry name" value="DENN_C"/>
</dbReference>
<dbReference type="PROSITE" id="PS00658">
    <property type="entry name" value="FORK_HEAD_2"/>
    <property type="match status" value="1"/>
</dbReference>
<dbReference type="CDD" id="cd00054">
    <property type="entry name" value="EGF_CA"/>
    <property type="match status" value="4"/>
</dbReference>
<dbReference type="FunFam" id="2.60.120.290:FF:000002">
    <property type="entry name" value="Signal peptide, CUB domain and EGF-like domain-containing 2"/>
    <property type="match status" value="1"/>
</dbReference>
<feature type="domain" description="UDENN" evidence="24">
    <location>
        <begin position="61"/>
        <end position="601"/>
    </location>
</feature>
<evidence type="ECO:0000259" key="23">
    <source>
        <dbReference type="PROSITE" id="PS50095"/>
    </source>
</evidence>
<feature type="region of interest" description="Disordered" evidence="19">
    <location>
        <begin position="2281"/>
        <end position="2320"/>
    </location>
</feature>
<dbReference type="SUPFAM" id="SSF57196">
    <property type="entry name" value="EGF/Laminin"/>
    <property type="match status" value="1"/>
</dbReference>
<dbReference type="InterPro" id="IPR047277">
    <property type="entry name" value="PLAT_RAB6IP1"/>
</dbReference>
<dbReference type="GO" id="GO:0016020">
    <property type="term" value="C:membrane"/>
    <property type="evidence" value="ECO:0007669"/>
    <property type="project" value="UniProtKB-SubCell"/>
</dbReference>
<accession>A0A444TWA5</accession>
<dbReference type="InterPro" id="IPR037516">
    <property type="entry name" value="Tripartite_DENN"/>
</dbReference>
<evidence type="ECO:0000259" key="20">
    <source>
        <dbReference type="PROSITE" id="PS01180"/>
    </source>
</evidence>
<keyword evidence="11" id="KW-0106">Calcium</keyword>
<feature type="DNA-binding region" description="Fork-head" evidence="18">
    <location>
        <begin position="2201"/>
        <end position="2278"/>
    </location>
</feature>
<dbReference type="InterPro" id="IPR000152">
    <property type="entry name" value="EGF-type_Asp/Asn_hydroxyl_site"/>
</dbReference>
<dbReference type="Pfam" id="PF00431">
    <property type="entry name" value="CUB"/>
    <property type="match status" value="1"/>
</dbReference>
<gene>
    <name evidence="26" type="ORF">EOD39_4179</name>
</gene>
<dbReference type="GO" id="GO:0031267">
    <property type="term" value="F:small GTPase binding"/>
    <property type="evidence" value="ECO:0007669"/>
    <property type="project" value="InterPro"/>
</dbReference>
<dbReference type="SMART" id="SM00181">
    <property type="entry name" value="EGF"/>
    <property type="match status" value="10"/>
</dbReference>
<dbReference type="Gene3D" id="3.40.50.11500">
    <property type="match status" value="1"/>
</dbReference>
<dbReference type="SMART" id="SM00339">
    <property type="entry name" value="FH"/>
    <property type="match status" value="1"/>
</dbReference>
<dbReference type="Pfam" id="PF01477">
    <property type="entry name" value="PLAT"/>
    <property type="match status" value="1"/>
</dbReference>
<dbReference type="Pfam" id="PF00250">
    <property type="entry name" value="Forkhead"/>
    <property type="match status" value="1"/>
</dbReference>
<dbReference type="GO" id="GO:0042147">
    <property type="term" value="P:retrograde transport, endosome to Golgi"/>
    <property type="evidence" value="ECO:0007669"/>
    <property type="project" value="TreeGrafter"/>
</dbReference>
<keyword evidence="18" id="KW-0539">Nucleus</keyword>
<dbReference type="Gene3D" id="1.20.58.900">
    <property type="match status" value="1"/>
</dbReference>
<dbReference type="InterPro" id="IPR001194">
    <property type="entry name" value="cDENN_dom"/>
</dbReference>
<evidence type="ECO:0000259" key="24">
    <source>
        <dbReference type="PROSITE" id="PS50211"/>
    </source>
</evidence>
<dbReference type="FunFam" id="2.10.50.10:FF:000002">
    <property type="entry name" value="signal peptide, CUB and EGF-like domain-containing protein 2 isoform X1"/>
    <property type="match status" value="1"/>
</dbReference>
<evidence type="ECO:0000313" key="27">
    <source>
        <dbReference type="Proteomes" id="UP000289886"/>
    </source>
</evidence>
<evidence type="ECO:0000313" key="26">
    <source>
        <dbReference type="EMBL" id="RXM27170.1"/>
    </source>
</evidence>
<reference evidence="26 27" key="1">
    <citation type="submission" date="2019-01" db="EMBL/GenBank/DDBJ databases">
        <title>Draft Genome and Complete Hox-Cluster Characterization of the Sterlet Sturgeon (Acipenser ruthenus).</title>
        <authorList>
            <person name="Wei Q."/>
        </authorList>
    </citation>
    <scope>NUCLEOTIDE SEQUENCE [LARGE SCALE GENOMIC DNA]</scope>
    <source>
        <strain evidence="26">WHYD16114868_AA</strain>
        <tissue evidence="26">Blood</tissue>
    </source>
</reference>
<dbReference type="PROSITE" id="PS00010">
    <property type="entry name" value="ASX_HYDROXYL"/>
    <property type="match status" value="6"/>
</dbReference>
<dbReference type="FunFam" id="2.10.25.10:FF:000035">
    <property type="entry name" value="Signal peptide, CUB domain and EGF-like domain-containing 2"/>
    <property type="match status" value="1"/>
</dbReference>
<keyword evidence="5" id="KW-0217">Developmental protein</keyword>
<feature type="domain" description="EGF-like" evidence="21">
    <location>
        <begin position="1690"/>
        <end position="1730"/>
    </location>
</feature>
<feature type="domain" description="CUB" evidence="20">
    <location>
        <begin position="2049"/>
        <end position="2161"/>
    </location>
</feature>
<dbReference type="PRINTS" id="PR00053">
    <property type="entry name" value="FORKHEAD"/>
</dbReference>
<dbReference type="SUPFAM" id="SSF46785">
    <property type="entry name" value="Winged helix' DNA-binding domain"/>
    <property type="match status" value="1"/>
</dbReference>
<feature type="domain" description="EGF-like" evidence="21">
    <location>
        <begin position="1394"/>
        <end position="1430"/>
    </location>
</feature>
<dbReference type="Proteomes" id="UP000289886">
    <property type="component" value="Unassembled WGS sequence"/>
</dbReference>
<dbReference type="InterPro" id="IPR036392">
    <property type="entry name" value="PLAT/LH2_dom_sf"/>
</dbReference>
<dbReference type="InterPro" id="IPR005112">
    <property type="entry name" value="dDENN_dom"/>
</dbReference>
<keyword evidence="8" id="KW-0344">Guanine-nucleotide releasing factor</keyword>
<evidence type="ECO:0000256" key="10">
    <source>
        <dbReference type="ARBA" id="ARBA00022737"/>
    </source>
</evidence>
<dbReference type="InterPro" id="IPR036390">
    <property type="entry name" value="WH_DNA-bd_sf"/>
</dbReference>
<evidence type="ECO:0000256" key="6">
    <source>
        <dbReference type="ARBA" id="ARBA00022525"/>
    </source>
</evidence>
<evidence type="ECO:0000256" key="11">
    <source>
        <dbReference type="ARBA" id="ARBA00022837"/>
    </source>
</evidence>
<dbReference type="SUPFAM" id="SSF49854">
    <property type="entry name" value="Spermadhesin, CUB domain"/>
    <property type="match status" value="1"/>
</dbReference>
<dbReference type="GO" id="GO:0005829">
    <property type="term" value="C:cytosol"/>
    <property type="evidence" value="ECO:0007669"/>
    <property type="project" value="GOC"/>
</dbReference>
<keyword evidence="6" id="KW-0964">Secreted</keyword>
<dbReference type="GO" id="GO:0003700">
    <property type="term" value="F:DNA-binding transcription factor activity"/>
    <property type="evidence" value="ECO:0007669"/>
    <property type="project" value="InterPro"/>
</dbReference>
<dbReference type="PROSITE" id="PS50211">
    <property type="entry name" value="DENN"/>
    <property type="match status" value="1"/>
</dbReference>
<dbReference type="InterPro" id="IPR049883">
    <property type="entry name" value="NOTCH1_EGF-like"/>
</dbReference>
<dbReference type="InterPro" id="IPR001881">
    <property type="entry name" value="EGF-like_Ca-bd_dom"/>
</dbReference>
<dbReference type="CDD" id="cd01757">
    <property type="entry name" value="PLAT_RAB6IP1"/>
    <property type="match status" value="1"/>
</dbReference>
<evidence type="ECO:0000256" key="12">
    <source>
        <dbReference type="ARBA" id="ARBA00023125"/>
    </source>
</evidence>
<feature type="region of interest" description="Disordered" evidence="19">
    <location>
        <begin position="1177"/>
        <end position="1236"/>
    </location>
</feature>
<dbReference type="InterPro" id="IPR000742">
    <property type="entry name" value="EGF"/>
</dbReference>
<dbReference type="InterPro" id="IPR001024">
    <property type="entry name" value="PLAT/LH2_dom"/>
</dbReference>
<dbReference type="GO" id="GO:0005802">
    <property type="term" value="C:trans-Golgi network"/>
    <property type="evidence" value="ECO:0007669"/>
    <property type="project" value="TreeGrafter"/>
</dbReference>
<dbReference type="InterPro" id="IPR018097">
    <property type="entry name" value="EGF_Ca-bd_CS"/>
</dbReference>
<evidence type="ECO:0000256" key="8">
    <source>
        <dbReference type="ARBA" id="ARBA00022658"/>
    </source>
</evidence>
<dbReference type="InterPro" id="IPR000859">
    <property type="entry name" value="CUB_dom"/>
</dbReference>
<dbReference type="Pfam" id="PF12662">
    <property type="entry name" value="cEGF"/>
    <property type="match status" value="1"/>
</dbReference>
<comment type="caution">
    <text evidence="26">The sequence shown here is derived from an EMBL/GenBank/DDBJ whole genome shotgun (WGS) entry which is preliminary data.</text>
</comment>
<dbReference type="FunFam" id="2.10.25.10:FF:000030">
    <property type="entry name" value="Signal peptide, CUB domain and EGF-like domain-containing 2"/>
    <property type="match status" value="1"/>
</dbReference>
<evidence type="ECO:0000256" key="16">
    <source>
        <dbReference type="ARBA" id="ARBA00067359"/>
    </source>
</evidence>
<evidence type="ECO:0000256" key="3">
    <source>
        <dbReference type="ARBA" id="ARBA00004613"/>
    </source>
</evidence>
<keyword evidence="14 17" id="KW-1015">Disulfide bond</keyword>
<feature type="disulfide bond" evidence="17">
    <location>
        <begin position="1655"/>
        <end position="1665"/>
    </location>
</feature>
<sequence length="2533" mass="283968">MTTGFSSNSCRFADYFVICGLDTETGLEPDELSALCEFIQASKLRDGAGRFTASGDEDSNVSVLGENFEQSPLRRTFKSKVLAHYPENVEWSPFDQDAVGMLCMPKGLSFRTQADNKDPQFHSFIITREDGSRTYGFALTFYEEVTSKQICSAMQTLYHMHNADQYDILHTSPSAGKDSASNGTSMTKLQRFNSYDISRDTLYVSKCICLITPMSFIQACRKILQQLHQAVTSPQPPPLPLESYIFNILYEVPLPPSGRSLKFSGVYGPIICQRPSTSELPLFDYPVNEVFELLGVENVIQLFTCALLEIQILLYSQHYQRLMTVAESITALMFPFQWQHVYVPILPASLLHFLDAPVPYMMGLHSNGHDDRSKLELPQEANLCFVDVDNHFIELPEDLPQFPNKLEFIQEISEILMAFGIPPEGNLHCSESASKLQGLRSRDIASDKRNGNVASSPMNSCDLLKENKTIARLQALVKRTGVSLEKLELRDEEEASSNKDLKVQCDEEELRMHQLNIQLREVFANRFTQMFADYEVFVIQSSQDKESWFSNREQMQNFDKASFLSDQPEPYLPFLSRFLETQMFASFVDMKIMGHDDEDKDPIMRVFDSRVDKIRMLNVRTPTLRTSMYQKCTAIDESEKAIEMRLAKIDHTALHPHLLDMKIGQGRYEHGFFPKLQSDVLSAGPTSNNIIMQGHISLMRVRWAKRSAPAQWRRKDRQKQHAEHLYLDNDQREKYIQEARNLGTTIRQPKLSNLSPSVIAQTNWKFVEGLLKECRNKTKRMLVEKMGREAVELGHGEVNITGVEENTLIASLCDLLERIWSHGLQVKQGKSALWSHMLHYQESKEKKEATSLGLSTSGLIHDPERRKSDTGLVMPPLKVSLIKDMRKLYKRYAFLRCDDEKEQFLYHLLSFNAVDYFCFTNVFTTVLIPYHVLIIPSKKLGGSMFTANPWICISGELSETGVLQIPKNNLEMTFECQNLGKLTTIQIGHDNSGIYAKWLVEWVMVRNEITGHAYKFPCGRWLGKGVDDGSLERILVGELVTPSSENDERLCRTPPMQQSPSMIRRFVTISPNSKPKKAQVYFESLDQQEINQDENWQTRARNFCRFMGAINRTPRSIGKDGKFQLLVCLGARLLEDRTGDICNACVLLVKRWKKLPLESKKNWNHRIVVGSGCASGTRLQTHKTQKDEKQRRQKDEKQAPETPQVEKANTASSASPSQSPSYSNHSDEGSDIEAKRRHSSASGFSFIDLTYWKRQKVCCGIIYKGRFGEVMIDPRLFKPCCGAKKSETLSQPDASPQDLKEDCTATAGIRDVDHCAEGTDACHLDAICQNTPKSYKCTCKAGYKGDGKRCEDVDECDNENDGGCVHECNNIPGNYRCTCYDGFMLAHDGHNCLDVDECAMNNGGCQHVCVNAMGSYECRCKQGFFLSDNQHTCIHRSAEGMSCMNKDHGCAHICKETPRGGVACECRPGFELAKNQRHCILTCNHGNGGCQHTCDDADHGPICGCHRKYALHSDGKTCIAQSPLADASELVDRLPSICVIEKDEAAVESSVYNTTSVADVDKRVKRRLLMETCAVNNGGCDRTCKDTSTGVRCSCPGGFTLQTDGKTCKDIDECQFHNGGCDQFCKNTIGSFECSCKKGFKLLTDEKSCQDIDECFFERTCDHTCINYPGSFECVCNKGFTLYGLAHCGDIDECSINNGGCEHSCENTVGSFECHCHLGYKLHWNKKDCIEAESLPVAKRPSKAMLNCSKLEGNDCCFLTCQSHVHILTGMDSGNTPRIKTTATFKSSAGKCNLKRSQEKLKEGLKLALSESCDLACVRKRSEKRLRKTIRTLRKSINREQFHMRFGGTEYELPKKNTKALDSSEHCGTGQVLWDNTCISCSAGTYYDGEQGRCALCPAGTYQDEEGQLSCEACPGPESLGSSRTAGARNISECGGQCQPGEFSSDGFKPCQSCQLGSYQPEAGRTTCFSCGGNLITKHSGAVTFQDCETKVQCSPGHFYDTTTHRCIRCRVGTYQPEFGQNYCVACPGNTTTDFDGSTNVTQCKNRHCGGELGDFTGFIESPNYPGDYPANTECTWNINPPSKRRILIVVPEIFLPIEDECGDYLVMRKSSSSNSVTTYETCQTYERPIAFTSRSKRLWIQFKSNEVNSGKGFQVPYVTYDEDYQELIEDIVRDGRLYASENHQEILKIVKPPRSPSTKRPPYSYSELIKLAINSIPEKQLPLQQIYAWVEEHFPYYKYDANPGWKNSIRHSLSMQDIFVRQTDRNSRTAYWTIKSNPETKSCTSHEQNLPVSRNSVPGMYSSRECSTQASSNETAAAPESIIAKRWKQSNQPRHHQKRKQKHQTLAEPHLQLQENVVLSTDSGLEIDKDISLGQKTNCEKCTSSPFKTPTKKNLVGLATSTPYGGSHCLSPSGILSSWKTGLTPPKSVDSLLDGSLFKSPGAGSLYTSLGLSALGDNVKTSLDYNNSGKGLTEFSCLGFTPIKSARLSEGSGFDQQNESLPRVFSYFTLPDIGEGTDLANVSWSAFTAENN</sequence>
<evidence type="ECO:0000256" key="13">
    <source>
        <dbReference type="ARBA" id="ARBA00023136"/>
    </source>
</evidence>
<dbReference type="EMBL" id="SCEB01215888">
    <property type="protein sequence ID" value="RXM27170.1"/>
    <property type="molecule type" value="Genomic_DNA"/>
</dbReference>
<feature type="domain" description="Fork-head" evidence="22">
    <location>
        <begin position="2201"/>
        <end position="2278"/>
    </location>
</feature>
<dbReference type="SUPFAM" id="SSF57184">
    <property type="entry name" value="Growth factor receptor domain"/>
    <property type="match status" value="4"/>
</dbReference>
<dbReference type="Pfam" id="PF07699">
    <property type="entry name" value="Ephrin_rec_like"/>
    <property type="match status" value="3"/>
</dbReference>
<dbReference type="FunFam" id="2.10.50.10:FF:000029">
    <property type="entry name" value="Signal peptide, CUB domain and EGF like domain containing 2"/>
    <property type="match status" value="1"/>
</dbReference>
<dbReference type="InterPro" id="IPR018122">
    <property type="entry name" value="TF_fork_head_CS_1"/>
</dbReference>
<keyword evidence="12 18" id="KW-0238">DNA-binding</keyword>
<dbReference type="InterPro" id="IPR009030">
    <property type="entry name" value="Growth_fac_rcpt_cys_sf"/>
</dbReference>
<dbReference type="SUPFAM" id="SSF49723">
    <property type="entry name" value="Lipase/lipooxygenase domain (PLAT/LH2 domain)"/>
    <property type="match status" value="1"/>
</dbReference>
<dbReference type="InterPro" id="IPR026065">
    <property type="entry name" value="FAM60A"/>
</dbReference>
<name>A0A444TWA5_ACIRT</name>
<evidence type="ECO:0000259" key="21">
    <source>
        <dbReference type="PROSITE" id="PS50026"/>
    </source>
</evidence>
<dbReference type="Gene3D" id="3.30.450.200">
    <property type="match status" value="1"/>
</dbReference>
<keyword evidence="7 17" id="KW-0245">EGF-like domain</keyword>
<dbReference type="PROSITE" id="PS01187">
    <property type="entry name" value="EGF_CA"/>
    <property type="match status" value="3"/>
</dbReference>
<dbReference type="SMART" id="SM00801">
    <property type="entry name" value="dDENN"/>
    <property type="match status" value="1"/>
</dbReference>
<dbReference type="PANTHER" id="PTHR46070:SF2">
    <property type="entry name" value="DENN DOMAIN-CONTAINING PROTEIN 5A"/>
    <property type="match status" value="1"/>
</dbReference>
<evidence type="ECO:0000256" key="5">
    <source>
        <dbReference type="ARBA" id="ARBA00022473"/>
    </source>
</evidence>
<dbReference type="InterPro" id="IPR026823">
    <property type="entry name" value="cEGF"/>
</dbReference>
<dbReference type="GO" id="GO:0005634">
    <property type="term" value="C:nucleus"/>
    <property type="evidence" value="ECO:0007669"/>
    <property type="project" value="UniProtKB-SubCell"/>
</dbReference>
<dbReference type="GO" id="GO:0005085">
    <property type="term" value="F:guanyl-nucleotide exchange factor activity"/>
    <property type="evidence" value="ECO:0007669"/>
    <property type="project" value="UniProtKB-KW"/>
</dbReference>
<dbReference type="PROSITE" id="PS01180">
    <property type="entry name" value="CUB"/>
    <property type="match status" value="1"/>
</dbReference>
<evidence type="ECO:0000256" key="7">
    <source>
        <dbReference type="ARBA" id="ARBA00022536"/>
    </source>
</evidence>
<evidence type="ECO:0000259" key="22">
    <source>
        <dbReference type="PROSITE" id="PS50039"/>
    </source>
</evidence>
<dbReference type="SMART" id="SM00042">
    <property type="entry name" value="CUB"/>
    <property type="match status" value="1"/>
</dbReference>
<dbReference type="FunFam" id="2.10.25.10:FF:000240">
    <property type="entry name" value="Vitamin K-dependent protein S"/>
    <property type="match status" value="1"/>
</dbReference>
<dbReference type="InterPro" id="IPR005113">
    <property type="entry name" value="uDENN_dom"/>
</dbReference>
<evidence type="ECO:0000256" key="18">
    <source>
        <dbReference type="PROSITE-ProRule" id="PRU00089"/>
    </source>
</evidence>
<dbReference type="PROSITE" id="PS50095">
    <property type="entry name" value="PLAT"/>
    <property type="match status" value="1"/>
</dbReference>
<evidence type="ECO:0000259" key="25">
    <source>
        <dbReference type="PROSITE" id="PS50826"/>
    </source>
</evidence>
<dbReference type="Gene3D" id="2.60.120.290">
    <property type="entry name" value="Spermadhesin, CUB domain"/>
    <property type="match status" value="1"/>
</dbReference>
<protein>
    <recommendedName>
        <fullName evidence="16">Signal peptide, CUB and EGF-like domain-containing protein 2</fullName>
    </recommendedName>
</protein>
<keyword evidence="9" id="KW-0732">Signal</keyword>
<feature type="compositionally biased region" description="Polar residues" evidence="19">
    <location>
        <begin position="2281"/>
        <end position="2297"/>
    </location>
</feature>
<feature type="domain" description="EGF-like" evidence="21">
    <location>
        <begin position="1651"/>
        <end position="1689"/>
    </location>
</feature>
<feature type="domain" description="PLAT" evidence="23">
    <location>
        <begin position="928"/>
        <end position="1036"/>
    </location>
</feature>
<keyword evidence="27" id="KW-1185">Reference proteome</keyword>
<dbReference type="InterPro" id="IPR004012">
    <property type="entry name" value="Run_dom"/>
</dbReference>
<dbReference type="PROSITE" id="PS50026">
    <property type="entry name" value="EGF_3"/>
    <property type="match status" value="4"/>
</dbReference>
<evidence type="ECO:0000256" key="1">
    <source>
        <dbReference type="ARBA" id="ARBA00004123"/>
    </source>
</evidence>
<dbReference type="GO" id="GO:0005509">
    <property type="term" value="F:calcium ion binding"/>
    <property type="evidence" value="ECO:0007669"/>
    <property type="project" value="InterPro"/>
</dbReference>
<comment type="similarity">
    <text evidence="4">Belongs to the RAB6IP1 family.</text>
</comment>
<dbReference type="FunFam" id="2.10.25.10:FF:000510">
    <property type="entry name" value="Signal peptide, CUB and EGF-like domain-containing protein 1"/>
    <property type="match status" value="1"/>
</dbReference>
<organism evidence="26 27">
    <name type="scientific">Acipenser ruthenus</name>
    <name type="common">Sterlet sturgeon</name>
    <dbReference type="NCBI Taxonomy" id="7906"/>
    <lineage>
        <taxon>Eukaryota</taxon>
        <taxon>Metazoa</taxon>
        <taxon>Chordata</taxon>
        <taxon>Craniata</taxon>
        <taxon>Vertebrata</taxon>
        <taxon>Euteleostomi</taxon>
        <taxon>Actinopterygii</taxon>
        <taxon>Chondrostei</taxon>
        <taxon>Acipenseriformes</taxon>
        <taxon>Acipenseridae</taxon>
        <taxon>Acipenser</taxon>
    </lineage>
</organism>
<dbReference type="Gene3D" id="1.10.10.10">
    <property type="entry name" value="Winged helix-like DNA-binding domain superfamily/Winged helix DNA-binding domain"/>
    <property type="match status" value="1"/>
</dbReference>
<dbReference type="InterPro" id="IPR001766">
    <property type="entry name" value="Fork_head_dom"/>
</dbReference>
<feature type="domain" description="EGF-like" evidence="21">
    <location>
        <begin position="1311"/>
        <end position="1351"/>
    </location>
</feature>
<dbReference type="FunFam" id="2.10.25.10:FF:000032">
    <property type="entry name" value="signal peptide, CUB and EGF-like domain-containing protein 2 isoform X1"/>
    <property type="match status" value="1"/>
</dbReference>
<dbReference type="PANTHER" id="PTHR46070">
    <property type="entry name" value="PINSTRIPE, ISOFORM A"/>
    <property type="match status" value="1"/>
</dbReference>
<dbReference type="PROSITE" id="PS00657">
    <property type="entry name" value="FORK_HEAD_1"/>
    <property type="match status" value="1"/>
</dbReference>
<feature type="compositionally biased region" description="Low complexity" evidence="19">
    <location>
        <begin position="1212"/>
        <end position="1224"/>
    </location>
</feature>
<dbReference type="InterPro" id="IPR030456">
    <property type="entry name" value="TF_fork_head_CS_2"/>
</dbReference>
<evidence type="ECO:0000256" key="4">
    <source>
        <dbReference type="ARBA" id="ARBA00006664"/>
    </source>
</evidence>
<dbReference type="InterPro" id="IPR024731">
    <property type="entry name" value="NELL2-like_EGF"/>
</dbReference>
<dbReference type="Pfam" id="PF15396">
    <property type="entry name" value="FAM60A"/>
    <property type="match status" value="1"/>
</dbReference>
<dbReference type="FunFam" id="2.10.25.10:FF:000008">
    <property type="entry name" value="Signal peptide, CUB domain, EGF-like 2"/>
    <property type="match status" value="2"/>
</dbReference>
<dbReference type="Pfam" id="PF12947">
    <property type="entry name" value="EGF_3"/>
    <property type="match status" value="1"/>
</dbReference>
<dbReference type="Gene3D" id="2.10.50.10">
    <property type="entry name" value="Tumor Necrosis Factor Receptor, subunit A, domain 2"/>
    <property type="match status" value="3"/>
</dbReference>
<keyword evidence="10" id="KW-0677">Repeat</keyword>
<dbReference type="PROSITE" id="PS50826">
    <property type="entry name" value="RUN"/>
    <property type="match status" value="1"/>
</dbReference>
<dbReference type="CDD" id="cd00041">
    <property type="entry name" value="CUB"/>
    <property type="match status" value="1"/>
</dbReference>
<dbReference type="PROSITE" id="PS01186">
    <property type="entry name" value="EGF_2"/>
    <property type="match status" value="6"/>
</dbReference>
<dbReference type="FunFam" id="2.60.60.20:FF:000001">
    <property type="entry name" value="DENN domain containing 5B"/>
    <property type="match status" value="1"/>
</dbReference>
<dbReference type="InterPro" id="IPR035914">
    <property type="entry name" value="Sperma_CUB_dom_sf"/>
</dbReference>
<dbReference type="Pfam" id="PF02141">
    <property type="entry name" value="DENN"/>
    <property type="match status" value="1"/>
</dbReference>
<dbReference type="InterPro" id="IPR011641">
    <property type="entry name" value="Tyr-kin_ephrin_A/B_rcpt-like"/>
</dbReference>
<dbReference type="SMART" id="SM00179">
    <property type="entry name" value="EGF_CA"/>
    <property type="match status" value="6"/>
</dbReference>
<feature type="compositionally biased region" description="Basic and acidic residues" evidence="19">
    <location>
        <begin position="1184"/>
        <end position="1199"/>
    </location>
</feature>
<evidence type="ECO:0000256" key="17">
    <source>
        <dbReference type="PROSITE-ProRule" id="PRU00076"/>
    </source>
</evidence>
<dbReference type="InterPro" id="IPR047278">
    <property type="entry name" value="DEN5A/B"/>
</dbReference>
<evidence type="ECO:0000256" key="19">
    <source>
        <dbReference type="SAM" id="MobiDB-lite"/>
    </source>
</evidence>
<feature type="compositionally biased region" description="Polar residues" evidence="19">
    <location>
        <begin position="2305"/>
        <end position="2316"/>
    </location>
</feature>
<dbReference type="Pfam" id="PF03456">
    <property type="entry name" value="uDENN"/>
    <property type="match status" value="1"/>
</dbReference>
<dbReference type="Pfam" id="PF03455">
    <property type="entry name" value="dDENN"/>
    <property type="match status" value="1"/>
</dbReference>
<evidence type="ECO:0000256" key="9">
    <source>
        <dbReference type="ARBA" id="ARBA00022729"/>
    </source>
</evidence>
<dbReference type="FunFam" id="2.10.25.10:FF:000028">
    <property type="entry name" value="Signal peptide, CUB domain and EGF-like domain-containing 2"/>
    <property type="match status" value="1"/>
</dbReference>
<keyword evidence="13" id="KW-0472">Membrane</keyword>
<dbReference type="SMART" id="SM00800">
    <property type="entry name" value="uDENN"/>
    <property type="match status" value="1"/>
</dbReference>
<evidence type="ECO:0000256" key="2">
    <source>
        <dbReference type="ARBA" id="ARBA00004370"/>
    </source>
</evidence>
<evidence type="ECO:0000256" key="15">
    <source>
        <dbReference type="ARBA" id="ARBA00023180"/>
    </source>
</evidence>
<dbReference type="SMART" id="SM01411">
    <property type="entry name" value="Ephrin_rec_like"/>
    <property type="match status" value="3"/>
</dbReference>
<dbReference type="FunFam" id="2.10.50.10:FF:000024">
    <property type="entry name" value="signal peptide, CUB and EGF-like domain-containing protein 1"/>
    <property type="match status" value="1"/>
</dbReference>